<protein>
    <submittedName>
        <fullName evidence="5">ABC transporter ATP-binding protein</fullName>
    </submittedName>
</protein>
<dbReference type="Proteomes" id="UP000092746">
    <property type="component" value="Unassembled WGS sequence"/>
</dbReference>
<feature type="domain" description="ABC transporter" evidence="4">
    <location>
        <begin position="4"/>
        <end position="232"/>
    </location>
</feature>
<dbReference type="InterPro" id="IPR015854">
    <property type="entry name" value="ABC_transpr_LolD-like"/>
</dbReference>
<evidence type="ECO:0000256" key="3">
    <source>
        <dbReference type="ARBA" id="ARBA00022840"/>
    </source>
</evidence>
<dbReference type="InterPro" id="IPR003439">
    <property type="entry name" value="ABC_transporter-like_ATP-bd"/>
</dbReference>
<dbReference type="SMART" id="SM00382">
    <property type="entry name" value="AAA"/>
    <property type="match status" value="1"/>
</dbReference>
<dbReference type="InterPro" id="IPR003593">
    <property type="entry name" value="AAA+_ATPase"/>
</dbReference>
<dbReference type="GO" id="GO:0005886">
    <property type="term" value="C:plasma membrane"/>
    <property type="evidence" value="ECO:0007669"/>
    <property type="project" value="TreeGrafter"/>
</dbReference>
<accession>A0AAP7GXC3</accession>
<dbReference type="InterPro" id="IPR027417">
    <property type="entry name" value="P-loop_NTPase"/>
</dbReference>
<evidence type="ECO:0000313" key="6">
    <source>
        <dbReference type="Proteomes" id="UP000092746"/>
    </source>
</evidence>
<gene>
    <name evidence="5" type="ORF">BBB52_05915</name>
</gene>
<dbReference type="GO" id="GO:0044874">
    <property type="term" value="P:lipoprotein localization to outer membrane"/>
    <property type="evidence" value="ECO:0007669"/>
    <property type="project" value="TreeGrafter"/>
</dbReference>
<evidence type="ECO:0000256" key="2">
    <source>
        <dbReference type="ARBA" id="ARBA00022741"/>
    </source>
</evidence>
<comment type="caution">
    <text evidence="5">The sequence shown here is derived from an EMBL/GenBank/DDBJ whole genome shotgun (WGS) entry which is preliminary data.</text>
</comment>
<comment type="similarity">
    <text evidence="1">Belongs to the ABC transporter superfamily.</text>
</comment>
<name>A0AAP7GXC3_AGGAP</name>
<sequence>MLFIEEMAIRRGQGSQQFNVLLPKLELQDGEILAIQGASGCGKSTLLEMIGLILQPDRLVRYQLGDAGDVVDLQPLILQKNQTALSKLRAGKLGFMLQTGGLLPFLSVQQNIELPCSMLNSTMDKDWFLYLTDALNIQSLLTKYPRQLSIGERQRVSFIRSVIHKPSLLLADEPTAALDPNNAQTLFSLMIKLAEEQKITALLVTHDWDLVENNHLPSLYADLSTPAQAVFLPKETHHAAS</sequence>
<organism evidence="5 6">
    <name type="scientific">Aggregatibacter aphrophilus</name>
    <name type="common">Haemophilus aphrophilus</name>
    <dbReference type="NCBI Taxonomy" id="732"/>
    <lineage>
        <taxon>Bacteria</taxon>
        <taxon>Pseudomonadati</taxon>
        <taxon>Pseudomonadota</taxon>
        <taxon>Gammaproteobacteria</taxon>
        <taxon>Pasteurellales</taxon>
        <taxon>Pasteurellaceae</taxon>
        <taxon>Aggregatibacter</taxon>
    </lineage>
</organism>
<dbReference type="PANTHER" id="PTHR24220:SF689">
    <property type="entry name" value="LIPOPROTEIN-RELEASING SYSTEM ATP-BINDING PROTEIN LOLD"/>
    <property type="match status" value="1"/>
</dbReference>
<dbReference type="Pfam" id="PF00005">
    <property type="entry name" value="ABC_tran"/>
    <property type="match status" value="1"/>
</dbReference>
<proteinExistence type="inferred from homology"/>
<dbReference type="EMBL" id="MAQE01000012">
    <property type="protein sequence ID" value="OBY52866.1"/>
    <property type="molecule type" value="Genomic_DNA"/>
</dbReference>
<dbReference type="RefSeq" id="WP_065295290.1">
    <property type="nucleotide sequence ID" value="NZ_CAUUMV010000002.1"/>
</dbReference>
<keyword evidence="2" id="KW-0547">Nucleotide-binding</keyword>
<evidence type="ECO:0000313" key="5">
    <source>
        <dbReference type="EMBL" id="OBY52866.1"/>
    </source>
</evidence>
<evidence type="ECO:0000256" key="1">
    <source>
        <dbReference type="ARBA" id="ARBA00005417"/>
    </source>
</evidence>
<reference evidence="5 6" key="1">
    <citation type="submission" date="2016-06" db="EMBL/GenBank/DDBJ databases">
        <title>Simultaneous identification of Haemophilus influenzae and Haemophilus haemolyticus using TaqMan real-time PCR.</title>
        <authorList>
            <person name="Price E.P."/>
            <person name="Sarovich D.S."/>
            <person name="Harris T."/>
            <person name="Spargo J.C."/>
            <person name="Nosworthy E."/>
            <person name="Beissbarth J."/>
            <person name="Smith-Vaughan H."/>
        </authorList>
    </citation>
    <scope>NUCLEOTIDE SEQUENCE [LARGE SCALE GENOMIC DNA]</scope>
    <source>
        <strain evidence="5 6">ATCC 7901</strain>
    </source>
</reference>
<dbReference type="GO" id="GO:0089705">
    <property type="term" value="P:protein localization to outer membrane"/>
    <property type="evidence" value="ECO:0007669"/>
    <property type="project" value="TreeGrafter"/>
</dbReference>
<dbReference type="PROSITE" id="PS50893">
    <property type="entry name" value="ABC_TRANSPORTER_2"/>
    <property type="match status" value="1"/>
</dbReference>
<dbReference type="GO" id="GO:0016887">
    <property type="term" value="F:ATP hydrolysis activity"/>
    <property type="evidence" value="ECO:0007669"/>
    <property type="project" value="InterPro"/>
</dbReference>
<dbReference type="GO" id="GO:0022857">
    <property type="term" value="F:transmembrane transporter activity"/>
    <property type="evidence" value="ECO:0007669"/>
    <property type="project" value="TreeGrafter"/>
</dbReference>
<evidence type="ECO:0000259" key="4">
    <source>
        <dbReference type="PROSITE" id="PS50893"/>
    </source>
</evidence>
<dbReference type="AlphaFoldDB" id="A0AAP7GXC3"/>
<dbReference type="GO" id="GO:0005524">
    <property type="term" value="F:ATP binding"/>
    <property type="evidence" value="ECO:0007669"/>
    <property type="project" value="UniProtKB-KW"/>
</dbReference>
<dbReference type="Gene3D" id="3.40.50.300">
    <property type="entry name" value="P-loop containing nucleotide triphosphate hydrolases"/>
    <property type="match status" value="1"/>
</dbReference>
<dbReference type="SUPFAM" id="SSF52540">
    <property type="entry name" value="P-loop containing nucleoside triphosphate hydrolases"/>
    <property type="match status" value="1"/>
</dbReference>
<keyword evidence="3 5" id="KW-0067">ATP-binding</keyword>
<dbReference type="PANTHER" id="PTHR24220">
    <property type="entry name" value="IMPORT ATP-BINDING PROTEIN"/>
    <property type="match status" value="1"/>
</dbReference>